<keyword evidence="9" id="KW-1185">Reference proteome</keyword>
<evidence type="ECO:0000256" key="5">
    <source>
        <dbReference type="ARBA" id="ARBA00022989"/>
    </source>
</evidence>
<sequence length="491" mass="54086">MSIKKKATKGSIWISLTRTGINLTDFFVYAYLARILTLEEFGLAGFCFLFVEFANTLVNAGVNQNLVQREKWETKYAASTMTFVFLMGLTVSGALLVVGAPIAYYTYSELAAYVIASLAPITLITSLQVVVTGKLLREFENKKMGLAKLTASVFSALIIIILAEIGYGIWALIFGKLANNAFQYLFLLYVSKYKPSFNINKDDFKELITFCLPLFWMVVLRFLGKKASNLLTGIALGPVSFALLAAAHKGGDVINQVTTSSINSMIVPSFSRVGRDSDIGGLFIKLVTIASTIITPIFMGLAAIADPFVVIAFGEKFEQSATYMAISAFSIFPLVVANFIPNLLISQAKTKDAFNIVLVNIFCNVIIASCTIWFGITVMLYSLVIGNFLATPIRLAILRKHIYIDIKKLFYSLIPSFLSALGMFTIVALLKSSFEDYFGAQLLILFASILVGLAAYVTISFIFFFTHTVRQLKELQSMFFKGKRPAIPPSA</sequence>
<dbReference type="AlphaFoldDB" id="A0A6N9TFS2"/>
<evidence type="ECO:0000256" key="4">
    <source>
        <dbReference type="ARBA" id="ARBA00022692"/>
    </source>
</evidence>
<name>A0A6N9TFS2_9ALTE</name>
<reference evidence="8 9" key="1">
    <citation type="submission" date="2020-01" db="EMBL/GenBank/DDBJ databases">
        <title>Genomes of bacteria type strains.</title>
        <authorList>
            <person name="Chen J."/>
            <person name="Zhu S."/>
            <person name="Yang J."/>
        </authorList>
    </citation>
    <scope>NUCLEOTIDE SEQUENCE [LARGE SCALE GENOMIC DNA]</scope>
    <source>
        <strain evidence="8 9">LMG 24078</strain>
    </source>
</reference>
<evidence type="ECO:0000256" key="1">
    <source>
        <dbReference type="ARBA" id="ARBA00004651"/>
    </source>
</evidence>
<dbReference type="EMBL" id="JAAAWO010000003">
    <property type="protein sequence ID" value="NDW14905.1"/>
    <property type="molecule type" value="Genomic_DNA"/>
</dbReference>
<feature type="transmembrane region" description="Helical" evidence="7">
    <location>
        <begin position="12"/>
        <end position="31"/>
    </location>
</feature>
<evidence type="ECO:0000313" key="8">
    <source>
        <dbReference type="EMBL" id="NDW14905.1"/>
    </source>
</evidence>
<keyword evidence="3" id="KW-1003">Cell membrane</keyword>
<keyword evidence="4 7" id="KW-0812">Transmembrane</keyword>
<feature type="transmembrane region" description="Helical" evidence="7">
    <location>
        <begin position="409"/>
        <end position="430"/>
    </location>
</feature>
<feature type="transmembrane region" description="Helical" evidence="7">
    <location>
        <begin position="282"/>
        <end position="305"/>
    </location>
</feature>
<comment type="caution">
    <text evidence="8">The sequence shown here is derived from an EMBL/GenBank/DDBJ whole genome shotgun (WGS) entry which is preliminary data.</text>
</comment>
<evidence type="ECO:0000313" key="9">
    <source>
        <dbReference type="Proteomes" id="UP000471381"/>
    </source>
</evidence>
<evidence type="ECO:0000256" key="6">
    <source>
        <dbReference type="ARBA" id="ARBA00023136"/>
    </source>
</evidence>
<protein>
    <submittedName>
        <fullName evidence="8">Oligosaccharide flippase family protein</fullName>
    </submittedName>
</protein>
<dbReference type="Pfam" id="PF13440">
    <property type="entry name" value="Polysacc_synt_3"/>
    <property type="match status" value="1"/>
</dbReference>
<comment type="similarity">
    <text evidence="2">Belongs to the polysaccharide synthase family.</text>
</comment>
<dbReference type="RefSeq" id="WP_163105470.1">
    <property type="nucleotide sequence ID" value="NZ_JAAAWO010000003.1"/>
</dbReference>
<feature type="transmembrane region" description="Helical" evidence="7">
    <location>
        <begin position="145"/>
        <end position="163"/>
    </location>
</feature>
<feature type="transmembrane region" description="Helical" evidence="7">
    <location>
        <begin position="43"/>
        <end position="62"/>
    </location>
</feature>
<gene>
    <name evidence="8" type="ORF">GTQ48_05095</name>
</gene>
<dbReference type="PANTHER" id="PTHR30250:SF10">
    <property type="entry name" value="LIPOPOLYSACCHARIDE BIOSYNTHESIS PROTEIN WZXC"/>
    <property type="match status" value="1"/>
</dbReference>
<feature type="transmembrane region" description="Helical" evidence="7">
    <location>
        <begin position="110"/>
        <end position="133"/>
    </location>
</feature>
<comment type="subcellular location">
    <subcellularLocation>
        <location evidence="1">Cell membrane</location>
        <topology evidence="1">Multi-pass membrane protein</topology>
    </subcellularLocation>
</comment>
<organism evidence="8 9">
    <name type="scientific">Alteromonas genovensis</name>
    <dbReference type="NCBI Taxonomy" id="471225"/>
    <lineage>
        <taxon>Bacteria</taxon>
        <taxon>Pseudomonadati</taxon>
        <taxon>Pseudomonadota</taxon>
        <taxon>Gammaproteobacteria</taxon>
        <taxon>Alteromonadales</taxon>
        <taxon>Alteromonadaceae</taxon>
        <taxon>Alteromonas/Salinimonas group</taxon>
        <taxon>Alteromonas</taxon>
    </lineage>
</organism>
<proteinExistence type="inferred from homology"/>
<dbReference type="Proteomes" id="UP000471381">
    <property type="component" value="Unassembled WGS sequence"/>
</dbReference>
<evidence type="ECO:0000256" key="3">
    <source>
        <dbReference type="ARBA" id="ARBA00022475"/>
    </source>
</evidence>
<evidence type="ECO:0000256" key="2">
    <source>
        <dbReference type="ARBA" id="ARBA00007430"/>
    </source>
</evidence>
<keyword evidence="5 7" id="KW-1133">Transmembrane helix</keyword>
<dbReference type="PANTHER" id="PTHR30250">
    <property type="entry name" value="PST FAMILY PREDICTED COLANIC ACID TRANSPORTER"/>
    <property type="match status" value="1"/>
</dbReference>
<feature type="transmembrane region" description="Helical" evidence="7">
    <location>
        <begin position="442"/>
        <end position="465"/>
    </location>
</feature>
<dbReference type="GO" id="GO:0005886">
    <property type="term" value="C:plasma membrane"/>
    <property type="evidence" value="ECO:0007669"/>
    <property type="project" value="UniProtKB-SubCell"/>
</dbReference>
<feature type="transmembrane region" description="Helical" evidence="7">
    <location>
        <begin position="380"/>
        <end position="397"/>
    </location>
</feature>
<evidence type="ECO:0000256" key="7">
    <source>
        <dbReference type="SAM" id="Phobius"/>
    </source>
</evidence>
<feature type="transmembrane region" description="Helical" evidence="7">
    <location>
        <begin position="83"/>
        <end position="104"/>
    </location>
</feature>
<feature type="transmembrane region" description="Helical" evidence="7">
    <location>
        <begin position="353"/>
        <end position="374"/>
    </location>
</feature>
<keyword evidence="6 7" id="KW-0472">Membrane</keyword>
<feature type="transmembrane region" description="Helical" evidence="7">
    <location>
        <begin position="207"/>
        <end position="224"/>
    </location>
</feature>
<feature type="transmembrane region" description="Helical" evidence="7">
    <location>
        <begin position="320"/>
        <end position="341"/>
    </location>
</feature>
<dbReference type="InterPro" id="IPR050833">
    <property type="entry name" value="Poly_Biosynth_Transport"/>
</dbReference>
<accession>A0A6N9TFS2</accession>